<keyword evidence="1" id="KW-0812">Transmembrane</keyword>
<gene>
    <name evidence="3" type="ORF">H8E79_09420</name>
</gene>
<reference evidence="3 4" key="1">
    <citation type="submission" date="2020-08" db="EMBL/GenBank/DDBJ databases">
        <title>Bridging the membrane lipid divide: bacteria of the FCB group superphylum have the potential to synthesize archaeal ether lipids.</title>
        <authorList>
            <person name="Villanueva L."/>
            <person name="Von Meijenfeldt F.A.B."/>
            <person name="Westbye A.B."/>
            <person name="Yadav S."/>
            <person name="Hopmans E.C."/>
            <person name="Dutilh B.E."/>
            <person name="Sinninghe Damste J.S."/>
        </authorList>
    </citation>
    <scope>NUCLEOTIDE SEQUENCE [LARGE SCALE GENOMIC DNA]</scope>
    <source>
        <strain evidence="3">NIOZ-UU81</strain>
    </source>
</reference>
<keyword evidence="1" id="KW-1133">Transmembrane helix</keyword>
<name>A0A8J6N979_9BACT</name>
<dbReference type="Proteomes" id="UP000599024">
    <property type="component" value="Unassembled WGS sequence"/>
</dbReference>
<evidence type="ECO:0000313" key="4">
    <source>
        <dbReference type="Proteomes" id="UP000599024"/>
    </source>
</evidence>
<accession>A0A8J6N979</accession>
<dbReference type="AlphaFoldDB" id="A0A8J6N979"/>
<evidence type="ECO:0000256" key="2">
    <source>
        <dbReference type="SAM" id="SignalP"/>
    </source>
</evidence>
<sequence length="98" mass="10545">MKKGIGIVLSLLGVLLMPVAALAAGGVSAEHIDLTKSWVGFTCIAIFVVAYALVMAEEFTFFRKAKPVLLAACSIWCVFYYICVGHCFAHADVVVTVF</sequence>
<protein>
    <submittedName>
        <fullName evidence="3">Uncharacterized protein</fullName>
    </submittedName>
</protein>
<feature type="signal peptide" evidence="2">
    <location>
        <begin position="1"/>
        <end position="23"/>
    </location>
</feature>
<keyword evidence="2" id="KW-0732">Signal</keyword>
<dbReference type="EMBL" id="JACNLK010000094">
    <property type="protein sequence ID" value="MBC8209368.1"/>
    <property type="molecule type" value="Genomic_DNA"/>
</dbReference>
<feature type="chain" id="PRO_5035322579" evidence="2">
    <location>
        <begin position="24"/>
        <end position="98"/>
    </location>
</feature>
<evidence type="ECO:0000313" key="3">
    <source>
        <dbReference type="EMBL" id="MBC8209368.1"/>
    </source>
</evidence>
<organism evidence="3 4">
    <name type="scientific">Candidatus Desulfatifera sulfidica</name>
    <dbReference type="NCBI Taxonomy" id="2841691"/>
    <lineage>
        <taxon>Bacteria</taxon>
        <taxon>Pseudomonadati</taxon>
        <taxon>Thermodesulfobacteriota</taxon>
        <taxon>Desulfobulbia</taxon>
        <taxon>Desulfobulbales</taxon>
        <taxon>Desulfobulbaceae</taxon>
        <taxon>Candidatus Desulfatifera</taxon>
    </lineage>
</organism>
<feature type="transmembrane region" description="Helical" evidence="1">
    <location>
        <begin position="68"/>
        <end position="91"/>
    </location>
</feature>
<proteinExistence type="predicted"/>
<evidence type="ECO:0000256" key="1">
    <source>
        <dbReference type="SAM" id="Phobius"/>
    </source>
</evidence>
<feature type="transmembrane region" description="Helical" evidence="1">
    <location>
        <begin position="39"/>
        <end position="56"/>
    </location>
</feature>
<comment type="caution">
    <text evidence="3">The sequence shown here is derived from an EMBL/GenBank/DDBJ whole genome shotgun (WGS) entry which is preliminary data.</text>
</comment>
<keyword evidence="1" id="KW-0472">Membrane</keyword>